<name>D3PUS7_STANL</name>
<dbReference type="HOGENOM" id="CLU_033716_1_1_11"/>
<dbReference type="InterPro" id="IPR002397">
    <property type="entry name" value="Cyt_P450_B"/>
</dbReference>
<evidence type="ECO:0000313" key="8">
    <source>
        <dbReference type="Proteomes" id="UP000000844"/>
    </source>
</evidence>
<dbReference type="Pfam" id="PF00067">
    <property type="entry name" value="p450"/>
    <property type="match status" value="1"/>
</dbReference>
<dbReference type="GO" id="GO:0016705">
    <property type="term" value="F:oxidoreductase activity, acting on paired donors, with incorporation or reduction of molecular oxygen"/>
    <property type="evidence" value="ECO:0007669"/>
    <property type="project" value="InterPro"/>
</dbReference>
<protein>
    <submittedName>
        <fullName evidence="7">Cytochrome P450</fullName>
    </submittedName>
</protein>
<evidence type="ECO:0000256" key="6">
    <source>
        <dbReference type="ARBA" id="ARBA00023033"/>
    </source>
</evidence>
<evidence type="ECO:0000256" key="3">
    <source>
        <dbReference type="ARBA" id="ARBA00022723"/>
    </source>
</evidence>
<dbReference type="PANTHER" id="PTHR46696:SF6">
    <property type="entry name" value="P450, PUTATIVE (EUROFUNG)-RELATED"/>
    <property type="match status" value="1"/>
</dbReference>
<dbReference type="AlphaFoldDB" id="D3PUS7"/>
<dbReference type="RefSeq" id="WP_013020522.1">
    <property type="nucleotide sequence ID" value="NC_013947.1"/>
</dbReference>
<keyword evidence="5" id="KW-0408">Iron</keyword>
<keyword evidence="6" id="KW-0503">Monooxygenase</keyword>
<dbReference type="STRING" id="446470.Snas_5317"/>
<sequence length="395" mass="42663">MTTAVDTPRLPFEQPDPLLLPPVLRRLREQGTVHKVRTATGDPAWLVTGYEQVKALAGDARLGRSHPDPDSAARLSDSAMFGGRPSGDFDTEPADHVQFRGLLTPFFTAKRMRALEPRVEALVEELLDDMERRPGSADLNAALAHPLPVLVICELLGVPYDDRDEFRAASEAAASTVDAEVSQRGMGELFTYMRELVALKRKQPADDVISGLCAIDGIDDDTVAGLAAALLFAGHVTTVTEIGYATVLLLSDPQQRRLLAEDPARVAGAVEECLRYRGSGSGGLFRYPREDIEVAGVRIGAGELVLLDLGAANHDPEVFDAPDRFDITRPGNAHLAFSHGGYYCIGAALARIELRAAIGALFRRFPGLRLAVPVESLEVRKEALDGGLVTVPVTW</sequence>
<evidence type="ECO:0000256" key="2">
    <source>
        <dbReference type="ARBA" id="ARBA00022617"/>
    </source>
</evidence>
<keyword evidence="4" id="KW-0560">Oxidoreductase</keyword>
<dbReference type="GO" id="GO:0005506">
    <property type="term" value="F:iron ion binding"/>
    <property type="evidence" value="ECO:0007669"/>
    <property type="project" value="InterPro"/>
</dbReference>
<keyword evidence="8" id="KW-1185">Reference proteome</keyword>
<keyword evidence="2" id="KW-0349">Heme</keyword>
<evidence type="ECO:0000256" key="4">
    <source>
        <dbReference type="ARBA" id="ARBA00023002"/>
    </source>
</evidence>
<dbReference type="GO" id="GO:0020037">
    <property type="term" value="F:heme binding"/>
    <property type="evidence" value="ECO:0007669"/>
    <property type="project" value="InterPro"/>
</dbReference>
<dbReference type="InterPro" id="IPR001128">
    <property type="entry name" value="Cyt_P450"/>
</dbReference>
<dbReference type="eggNOG" id="COG2124">
    <property type="taxonomic scope" value="Bacteria"/>
</dbReference>
<dbReference type="PANTHER" id="PTHR46696">
    <property type="entry name" value="P450, PUTATIVE (EUROFUNG)-RELATED"/>
    <property type="match status" value="1"/>
</dbReference>
<comment type="similarity">
    <text evidence="1">Belongs to the cytochrome P450 family.</text>
</comment>
<organism evidence="7 8">
    <name type="scientific">Stackebrandtia nassauensis (strain DSM 44728 / CIP 108903 / NRRL B-16338 / NBRC 102104 / LLR-40K-21)</name>
    <dbReference type="NCBI Taxonomy" id="446470"/>
    <lineage>
        <taxon>Bacteria</taxon>
        <taxon>Bacillati</taxon>
        <taxon>Actinomycetota</taxon>
        <taxon>Actinomycetes</taxon>
        <taxon>Glycomycetales</taxon>
        <taxon>Glycomycetaceae</taxon>
        <taxon>Stackebrandtia</taxon>
    </lineage>
</organism>
<gene>
    <name evidence="7" type="ordered locus">Snas_5317</name>
</gene>
<dbReference type="SUPFAM" id="SSF48264">
    <property type="entry name" value="Cytochrome P450"/>
    <property type="match status" value="1"/>
</dbReference>
<dbReference type="KEGG" id="sna:Snas_5317"/>
<dbReference type="Gene3D" id="1.10.630.10">
    <property type="entry name" value="Cytochrome P450"/>
    <property type="match status" value="1"/>
</dbReference>
<dbReference type="FunFam" id="1.10.630.10:FF:000018">
    <property type="entry name" value="Cytochrome P450 monooxygenase"/>
    <property type="match status" value="1"/>
</dbReference>
<evidence type="ECO:0000256" key="5">
    <source>
        <dbReference type="ARBA" id="ARBA00023004"/>
    </source>
</evidence>
<reference evidence="7 8" key="1">
    <citation type="journal article" date="2009" name="Stand. Genomic Sci.">
        <title>Complete genome sequence of Stackebrandtia nassauensis type strain (LLR-40K-21).</title>
        <authorList>
            <person name="Munk C."/>
            <person name="Lapidus A."/>
            <person name="Copeland A."/>
            <person name="Jando M."/>
            <person name="Mayilraj S."/>
            <person name="Glavina Del Rio T."/>
            <person name="Nolan M."/>
            <person name="Chen F."/>
            <person name="Lucas S."/>
            <person name="Tice H."/>
            <person name="Cheng J.F."/>
            <person name="Han C."/>
            <person name="Detter J.C."/>
            <person name="Bruce D."/>
            <person name="Goodwin L."/>
            <person name="Chain P."/>
            <person name="Pitluck S."/>
            <person name="Goker M."/>
            <person name="Ovchinikova G."/>
            <person name="Pati A."/>
            <person name="Ivanova N."/>
            <person name="Mavromatis K."/>
            <person name="Chen A."/>
            <person name="Palaniappan K."/>
            <person name="Land M."/>
            <person name="Hauser L."/>
            <person name="Chang Y.J."/>
            <person name="Jeffries C.D."/>
            <person name="Bristow J."/>
            <person name="Eisen J.A."/>
            <person name="Markowitz V."/>
            <person name="Hugenholtz P."/>
            <person name="Kyrpides N.C."/>
            <person name="Klenk H.P."/>
        </authorList>
    </citation>
    <scope>NUCLEOTIDE SEQUENCE [LARGE SCALE GENOMIC DNA]</scope>
    <source>
        <strain evidence="8">DSM 44728 / CIP 108903 / NRRL B-16338 / NBRC 102104 / LLR-40K-21</strain>
    </source>
</reference>
<proteinExistence type="inferred from homology"/>
<dbReference type="Proteomes" id="UP000000844">
    <property type="component" value="Chromosome"/>
</dbReference>
<dbReference type="OrthoDB" id="3804058at2"/>
<keyword evidence="3" id="KW-0479">Metal-binding</keyword>
<dbReference type="PRINTS" id="PR00359">
    <property type="entry name" value="BP450"/>
</dbReference>
<dbReference type="EMBL" id="CP001778">
    <property type="protein sequence ID" value="ADD44951.1"/>
    <property type="molecule type" value="Genomic_DNA"/>
</dbReference>
<accession>D3PUS7</accession>
<evidence type="ECO:0000256" key="1">
    <source>
        <dbReference type="ARBA" id="ARBA00010617"/>
    </source>
</evidence>
<evidence type="ECO:0000313" key="7">
    <source>
        <dbReference type="EMBL" id="ADD44951.1"/>
    </source>
</evidence>
<dbReference type="GO" id="GO:0004497">
    <property type="term" value="F:monooxygenase activity"/>
    <property type="evidence" value="ECO:0007669"/>
    <property type="project" value="UniProtKB-KW"/>
</dbReference>
<dbReference type="InterPro" id="IPR036396">
    <property type="entry name" value="Cyt_P450_sf"/>
</dbReference>
<dbReference type="CDD" id="cd11031">
    <property type="entry name" value="Cyp158A-like"/>
    <property type="match status" value="1"/>
</dbReference>